<name>A0ACD3QFT4_LARCR</name>
<dbReference type="EMBL" id="CM011693">
    <property type="protein sequence ID" value="TMS05551.1"/>
    <property type="molecule type" value="Genomic_DNA"/>
</dbReference>
<protein>
    <submittedName>
        <fullName evidence="1">Uncharacterized protein</fullName>
    </submittedName>
</protein>
<gene>
    <name evidence="1" type="ORF">E3U43_004801</name>
</gene>
<proteinExistence type="predicted"/>
<comment type="caution">
    <text evidence="1">The sequence shown here is derived from an EMBL/GenBank/DDBJ whole genome shotgun (WGS) entry which is preliminary data.</text>
</comment>
<reference evidence="1" key="1">
    <citation type="submission" date="2018-11" db="EMBL/GenBank/DDBJ databases">
        <title>The sequence and de novo assembly of Larimichthys crocea genome using PacBio and Hi-C technologies.</title>
        <authorList>
            <person name="Xu P."/>
            <person name="Chen B."/>
            <person name="Zhou Z."/>
            <person name="Ke Q."/>
            <person name="Wu Y."/>
            <person name="Bai H."/>
            <person name="Pu F."/>
        </authorList>
    </citation>
    <scope>NUCLEOTIDE SEQUENCE</scope>
    <source>
        <tissue evidence="1">Muscle</tissue>
    </source>
</reference>
<organism evidence="1 2">
    <name type="scientific">Larimichthys crocea</name>
    <name type="common">Large yellow croaker</name>
    <name type="synonym">Pseudosciaena crocea</name>
    <dbReference type="NCBI Taxonomy" id="215358"/>
    <lineage>
        <taxon>Eukaryota</taxon>
        <taxon>Metazoa</taxon>
        <taxon>Chordata</taxon>
        <taxon>Craniata</taxon>
        <taxon>Vertebrata</taxon>
        <taxon>Euteleostomi</taxon>
        <taxon>Actinopterygii</taxon>
        <taxon>Neopterygii</taxon>
        <taxon>Teleostei</taxon>
        <taxon>Neoteleostei</taxon>
        <taxon>Acanthomorphata</taxon>
        <taxon>Eupercaria</taxon>
        <taxon>Sciaenidae</taxon>
        <taxon>Larimichthys</taxon>
    </lineage>
</organism>
<sequence length="1638" mass="189898">MTDANNIYDINMRELDDVVLPDADETTEQHKSFSFHEGEDLDDIPPSLLSYFEISKSRATVCEKIILKKHEDFTASHHAEDTMTLPTELDEDMMKLDKRVICDRENEENNTSTDTRLLSAPTLTEALFTHNVSVYPNNEDEAGMDDYMESEKHLAFQEGTIEISLNEEEINKSSDYKAEQDKVCCEEMKGEEQKRHRERKFQEELKKIMEAEKVHQKELDLMEKTAQEKLEQEFLLQQELITNLQRRVEEERRKREEEQKRMKDEEDKQKREEEKNKIEAERKRMEEETRRKKREEERKMEEVRRKKEEERKNVEEKKKIMEREEKRKREEERNKIDLEKKKLDDEMRMMEEEEKRKKKEEVERTKKKEEEERKRIEEMRKEVENKRKRKTEKQMSLKEVEWQKKEEEERKNREQKNMRTEEETEEKKKQEEMKRKEEEEEEADERKNTAQKKMCEVIRTENKEQHGYVDEEIKLEATKKKEESDRKKRKEEEEEDEKQEARKREKHRKKMEEKKEVREVVGKQEGEDSNMEKELRPMEEDEKRKKEEEQRSRQKDDIMRQIDEERKSKIMRLDKDGNKGHDVDYRKMEQENKTKIKETKQEEEEKRKRVERKNSEAEKEQNVEEVERETKKTEEETRLKETEESKKRTPAQGKEVRINEVREKKENESMVGQNEKNKTENFSQLKDCHTRTSSSPDPLHGVSATCNTRTEARPQQHDLHKNVSQTSPDKNQEVTSSTALLLPVCLPEHTEKKRLSWMNDCVSWTKLSLQNRRKQKGSVQSHRGPRRAAEASSLPPLCPDFLLQYTGWKSLQQVTSLTLEDLPGCSLSTLAQCTRLQSLSLRCCGLKSLEGLNHLSQLCYINVQENDISFIDCENMMSLRVLQLSHNKLTSIHGLTGAENLDVLDLSHNFITRIAGLESVRRLQRLLVDHNQLISTKGLRDVYTLLHLNCSHNHLASVEGLESSALLNTLDLRANSLNEPPSLNNHVLLRELHLDDNSISSLQGLTACWLPLMQHFSVAQNRITQLPSMSDCVSLANLDLRFNCISELQNVCVSLEGCHFLQEVHLTGNPLQQESGWGSTLQKAVPGLRFIDGQKTDSFLSPPSVQQVSLASGNFLMFCQAQLQQTHDLQQQHSREHSDASSPLDAAKTSCRHFTEVLQLATDQRFAHEYGDTTVANKHTAAGQTIPEETLDMDRANAENHAEHPEMDTVKHLWKKYREKCGNISSPSTAEKGGVGGDGGKPESGPSYINGSVVGQDYAATVIQAWWRGFSLRKRLTSALAAVTCPDTGEDDTFEEVDVDEFVFDEEALEKHWTLLLSEDSPTRCYPESEQLLSVKPPGAFPDPSKYIVPPPLVQSSKQAWVDEELVESPRHRFSPPSSNRSKSPASASAISGLSARSEKILEEWGFTHHHTALLMLKRAQNMKSKKQQRKKCSDPSVRLAWFKNQPGPVEARSRQAQHNRNYTKAREAEVGLQQAEKTERVKRERAQQWLHTQAAHSDRDSESEHFLPEISSDVLNGGRVQLVADPGYTEHLHHASGLWANSSSAAQPCKQNNYLRKNSLGHTREEVPSPKRVTSAPSKKERISFRDNPIQMSGGWGGGRKRDKVYKHHDVMCLPSEVARFGLSGPGLDVLDCDQLL</sequence>
<evidence type="ECO:0000313" key="2">
    <source>
        <dbReference type="Proteomes" id="UP000793456"/>
    </source>
</evidence>
<accession>A0ACD3QFT4</accession>
<evidence type="ECO:0000313" key="1">
    <source>
        <dbReference type="EMBL" id="TMS05551.1"/>
    </source>
</evidence>
<dbReference type="Proteomes" id="UP000793456">
    <property type="component" value="Chromosome XX"/>
</dbReference>
<keyword evidence="2" id="KW-1185">Reference proteome</keyword>